<keyword evidence="1" id="KW-0175">Coiled coil</keyword>
<dbReference type="OrthoDB" id="4448936at2759"/>
<evidence type="ECO:0000256" key="1">
    <source>
        <dbReference type="SAM" id="Coils"/>
    </source>
</evidence>
<sequence length="228" mass="25376">METSHPIPDIHESDPYLTVNRNHTLSPKTAGKFPAEGLTPVSDRLARLALLSENAHLSEEQNIILSCCLDSIESIFDPRPGLTQEIAKCGPKSVCTANAKVVTSDVPSIRHDNIDVGTSSTKKASIKELTSVLGEIIQLGDEFKKRRNESLQIYDLCNREIRRMTWTISVLEHDVRELQKELWEETAEREGLQGRTKVGEGTRTPSGHFSMVYALGRVDGEMSKKHIG</sequence>
<evidence type="ECO:0000313" key="3">
    <source>
        <dbReference type="EMBL" id="KAF7167603.1"/>
    </source>
</evidence>
<feature type="coiled-coil region" evidence="1">
    <location>
        <begin position="161"/>
        <end position="195"/>
    </location>
</feature>
<dbReference type="AlphaFoldDB" id="A0A8H6UFU7"/>
<dbReference type="Proteomes" id="UP000630445">
    <property type="component" value="Unassembled WGS sequence"/>
</dbReference>
<dbReference type="Proteomes" id="UP000662466">
    <property type="component" value="Unassembled WGS sequence"/>
</dbReference>
<reference evidence="2" key="1">
    <citation type="submission" date="2020-06" db="EMBL/GenBank/DDBJ databases">
        <title>Draft genome sequences of strains closely related to Aspergillus parafelis and Aspergillus hiratsukae.</title>
        <authorList>
            <person name="Dos Santos R.A.C."/>
            <person name="Rivero-Menendez O."/>
            <person name="Steenwyk J.L."/>
            <person name="Mead M.E."/>
            <person name="Goldman G.H."/>
            <person name="Alastruey-Izquierdo A."/>
            <person name="Rokas A."/>
        </authorList>
    </citation>
    <scope>NUCLEOTIDE SEQUENCE</scope>
    <source>
        <strain evidence="2">CNM-CM5793</strain>
        <strain evidence="3">CNM-CM6106</strain>
    </source>
</reference>
<name>A0A8H6UFU7_9EURO</name>
<dbReference type="EMBL" id="JACBAD010001993">
    <property type="protein sequence ID" value="KAF7125182.1"/>
    <property type="molecule type" value="Genomic_DNA"/>
</dbReference>
<organism evidence="2 4">
    <name type="scientific">Aspergillus hiratsukae</name>
    <dbReference type="NCBI Taxonomy" id="1194566"/>
    <lineage>
        <taxon>Eukaryota</taxon>
        <taxon>Fungi</taxon>
        <taxon>Dikarya</taxon>
        <taxon>Ascomycota</taxon>
        <taxon>Pezizomycotina</taxon>
        <taxon>Eurotiomycetes</taxon>
        <taxon>Eurotiomycetidae</taxon>
        <taxon>Eurotiales</taxon>
        <taxon>Aspergillaceae</taxon>
        <taxon>Aspergillus</taxon>
        <taxon>Aspergillus subgen. Fumigati</taxon>
    </lineage>
</organism>
<comment type="caution">
    <text evidence="2">The sequence shown here is derived from an EMBL/GenBank/DDBJ whole genome shotgun (WGS) entry which is preliminary data.</text>
</comment>
<keyword evidence="4" id="KW-1185">Reference proteome</keyword>
<dbReference type="EMBL" id="JACBAF010002106">
    <property type="protein sequence ID" value="KAF7167603.1"/>
    <property type="molecule type" value="Genomic_DNA"/>
</dbReference>
<proteinExistence type="predicted"/>
<evidence type="ECO:0000313" key="4">
    <source>
        <dbReference type="Proteomes" id="UP000630445"/>
    </source>
</evidence>
<evidence type="ECO:0000313" key="2">
    <source>
        <dbReference type="EMBL" id="KAF7125182.1"/>
    </source>
</evidence>
<accession>A0A8H6UFU7</accession>
<gene>
    <name evidence="2" type="ORF">CNMCM5793_001291</name>
    <name evidence="3" type="ORF">CNMCM6106_003082</name>
</gene>
<protein>
    <submittedName>
        <fullName evidence="2">Uncharacterized protein</fullName>
    </submittedName>
</protein>